<dbReference type="SUPFAM" id="SSF52540">
    <property type="entry name" value="P-loop containing nucleoside triphosphate hydrolases"/>
    <property type="match status" value="1"/>
</dbReference>
<evidence type="ECO:0000313" key="1">
    <source>
        <dbReference type="EMBL" id="MBP1935328.1"/>
    </source>
</evidence>
<dbReference type="Proteomes" id="UP001519273">
    <property type="component" value="Unassembled WGS sequence"/>
</dbReference>
<comment type="caution">
    <text evidence="1">The sequence shown here is derived from an EMBL/GenBank/DDBJ whole genome shotgun (WGS) entry which is preliminary data.</text>
</comment>
<dbReference type="InterPro" id="IPR021228">
    <property type="entry name" value="BrxD"/>
</dbReference>
<gene>
    <name evidence="1" type="ORF">J2Z20_000189</name>
</gene>
<evidence type="ECO:0008006" key="3">
    <source>
        <dbReference type="Google" id="ProtNLM"/>
    </source>
</evidence>
<dbReference type="Pfam" id="PF10923">
    <property type="entry name" value="BrxC_BrxD"/>
    <property type="match status" value="2"/>
</dbReference>
<proteinExistence type="predicted"/>
<accession>A0ABS4GYH9</accession>
<keyword evidence="2" id="KW-1185">Reference proteome</keyword>
<protein>
    <recommendedName>
        <fullName evidence="3">ATP-binding protein</fullName>
    </recommendedName>
</protein>
<name>A0ABS4GYH9_9BACL</name>
<dbReference type="EMBL" id="JAGGKP010000001">
    <property type="protein sequence ID" value="MBP1935328.1"/>
    <property type="molecule type" value="Genomic_DNA"/>
</dbReference>
<reference evidence="1 2" key="1">
    <citation type="submission" date="2021-03" db="EMBL/GenBank/DDBJ databases">
        <title>Genomic Encyclopedia of Type Strains, Phase IV (KMG-IV): sequencing the most valuable type-strain genomes for metagenomic binning, comparative biology and taxonomic classification.</title>
        <authorList>
            <person name="Goeker M."/>
        </authorList>
    </citation>
    <scope>NUCLEOTIDE SEQUENCE [LARGE SCALE GENOMIC DNA]</scope>
    <source>
        <strain evidence="1 2">DSM 23491</strain>
    </source>
</reference>
<dbReference type="InterPro" id="IPR027417">
    <property type="entry name" value="P-loop_NTPase"/>
</dbReference>
<evidence type="ECO:0000313" key="2">
    <source>
        <dbReference type="Proteomes" id="UP001519273"/>
    </source>
</evidence>
<dbReference type="RefSeq" id="WP_209844477.1">
    <property type="nucleotide sequence ID" value="NZ_CBCRVE010000001.1"/>
</dbReference>
<organism evidence="1 2">
    <name type="scientific">Paenibacillus sediminis</name>
    <dbReference type="NCBI Taxonomy" id="664909"/>
    <lineage>
        <taxon>Bacteria</taxon>
        <taxon>Bacillati</taxon>
        <taxon>Bacillota</taxon>
        <taxon>Bacilli</taxon>
        <taxon>Bacillales</taxon>
        <taxon>Paenibacillaceae</taxon>
        <taxon>Paenibacillus</taxon>
    </lineage>
</organism>
<sequence>MSAIMIQTSEDREKLLDTLEQVAQSGIVSPDSAHLIDVGNGPYLNYAERELFRGLAMEGGATVKLFEGTYGAGKSHLLQLLRHRALSCGMAVAYFDLSQDMRLEDWKQITQFFLEQLEWRNGGRTVRSLPHILEALEADQSERALILRKAKLPHPGMQHAMWWGVHRGQHGDNSRRLLHEYLNGGRVAAADFKRYGLTGIKGYLSQRNAEQYMKTVLAGLRLLGVPGVLLLFDENERTLQPKGKMPTRKLNIAANLMRRFIDGCTTGALPGTVAVFAVLPGFISMCTEEYPALGQRLIPPHLDLGKAWRLTASSVEKVNANATPEAFLEEAADHFTELVRILGGRSEGLAAELRAKGMEVLQKQADEGHKRMLMKTLAYNTLLRLEQEEYR</sequence>